<evidence type="ECO:0000313" key="6">
    <source>
        <dbReference type="Proteomes" id="UP000746535"/>
    </source>
</evidence>
<dbReference type="PANTHER" id="PTHR46268">
    <property type="entry name" value="STRESS RESPONSE PROTEIN NHAX"/>
    <property type="match status" value="1"/>
</dbReference>
<organism evidence="5 6">
    <name type="scientific">Pseudomonas quercus</name>
    <dbReference type="NCBI Taxonomy" id="2722792"/>
    <lineage>
        <taxon>Bacteria</taxon>
        <taxon>Pseudomonadati</taxon>
        <taxon>Pseudomonadota</taxon>
        <taxon>Gammaproteobacteria</taxon>
        <taxon>Pseudomonadales</taxon>
        <taxon>Pseudomonadaceae</taxon>
        <taxon>Pseudomonas</taxon>
    </lineage>
</organism>
<dbReference type="Pfam" id="PF00582">
    <property type="entry name" value="Usp"/>
    <property type="match status" value="1"/>
</dbReference>
<proteinExistence type="inferred from homology"/>
<dbReference type="InterPro" id="IPR006016">
    <property type="entry name" value="UspA"/>
</dbReference>
<comment type="similarity">
    <text evidence="1">Belongs to the universal stress protein A family.</text>
</comment>
<keyword evidence="2" id="KW-0547">Nucleotide-binding</keyword>
<dbReference type="Gene3D" id="3.40.50.620">
    <property type="entry name" value="HUPs"/>
    <property type="match status" value="1"/>
</dbReference>
<dbReference type="InterPro" id="IPR014729">
    <property type="entry name" value="Rossmann-like_a/b/a_fold"/>
</dbReference>
<dbReference type="CDD" id="cd00293">
    <property type="entry name" value="USP-like"/>
    <property type="match status" value="1"/>
</dbReference>
<sequence length="166" mass="18131">MIRSMLYATDLGAYALLVLQHALALARTFEAELHVIHAVEPMGTFAESVLQSYLDAPTLTELQGRGVSAMMANIERRVLDNFSEELADGERDLDLIRAVCVRQGDPADVILDQARRLQADLLVLGSHSRVAEAGVPLGRTAARVMRLTPVPVYLVPLTQVPAGRYP</sequence>
<feature type="domain" description="UspA" evidence="4">
    <location>
        <begin position="1"/>
        <end position="156"/>
    </location>
</feature>
<dbReference type="RefSeq" id="WP_168084178.1">
    <property type="nucleotide sequence ID" value="NZ_JAAVJI010000006.1"/>
</dbReference>
<gene>
    <name evidence="5" type="ORF">HBH25_12175</name>
</gene>
<dbReference type="InterPro" id="IPR006015">
    <property type="entry name" value="Universal_stress_UspA"/>
</dbReference>
<evidence type="ECO:0000313" key="5">
    <source>
        <dbReference type="EMBL" id="NJP01601.1"/>
    </source>
</evidence>
<dbReference type="EMBL" id="JAAVJI010000006">
    <property type="protein sequence ID" value="NJP01601.1"/>
    <property type="molecule type" value="Genomic_DNA"/>
</dbReference>
<comment type="caution">
    <text evidence="5">The sequence shown here is derived from an EMBL/GenBank/DDBJ whole genome shotgun (WGS) entry which is preliminary data.</text>
</comment>
<protein>
    <submittedName>
        <fullName evidence="5">Universal stress protein</fullName>
    </submittedName>
</protein>
<dbReference type="Proteomes" id="UP000746535">
    <property type="component" value="Unassembled WGS sequence"/>
</dbReference>
<keyword evidence="3" id="KW-0067">ATP-binding</keyword>
<reference evidence="5 6" key="1">
    <citation type="submission" date="2020-03" db="EMBL/GenBank/DDBJ databases">
        <authorList>
            <person name="Wang L."/>
            <person name="He N."/>
            <person name="Li Y."/>
            <person name="Fang Y."/>
            <person name="Zhang F."/>
        </authorList>
    </citation>
    <scope>NUCLEOTIDE SEQUENCE [LARGE SCALE GENOMIC DNA]</scope>
    <source>
        <strain evidence="6">hsmgli-8</strain>
    </source>
</reference>
<evidence type="ECO:0000256" key="3">
    <source>
        <dbReference type="ARBA" id="ARBA00022840"/>
    </source>
</evidence>
<dbReference type="PRINTS" id="PR01438">
    <property type="entry name" value="UNVRSLSTRESS"/>
</dbReference>
<name>A0ABX0YHE5_9PSED</name>
<evidence type="ECO:0000259" key="4">
    <source>
        <dbReference type="Pfam" id="PF00582"/>
    </source>
</evidence>
<keyword evidence="6" id="KW-1185">Reference proteome</keyword>
<evidence type="ECO:0000256" key="1">
    <source>
        <dbReference type="ARBA" id="ARBA00008791"/>
    </source>
</evidence>
<dbReference type="PANTHER" id="PTHR46268:SF27">
    <property type="entry name" value="UNIVERSAL STRESS PROTEIN RV2623"/>
    <property type="match status" value="1"/>
</dbReference>
<dbReference type="SUPFAM" id="SSF52402">
    <property type="entry name" value="Adenine nucleotide alpha hydrolases-like"/>
    <property type="match status" value="1"/>
</dbReference>
<evidence type="ECO:0000256" key="2">
    <source>
        <dbReference type="ARBA" id="ARBA00022741"/>
    </source>
</evidence>
<accession>A0ABX0YHE5</accession>